<keyword evidence="5" id="KW-0539">Nucleus</keyword>
<comment type="subcellular location">
    <subcellularLocation>
        <location evidence="2">Chromosome</location>
        <location evidence="2">Centromere</location>
    </subcellularLocation>
    <subcellularLocation>
        <location evidence="1">Nucleus</location>
    </subcellularLocation>
</comment>
<dbReference type="PANTHER" id="PTHR48208">
    <property type="entry name" value="CENTROMERE PROTEIN I"/>
    <property type="match status" value="1"/>
</dbReference>
<evidence type="ECO:0000313" key="7">
    <source>
        <dbReference type="EMBL" id="KAF4624700.1"/>
    </source>
</evidence>
<dbReference type="GO" id="GO:0034080">
    <property type="term" value="P:CENP-A containing chromatin assembly"/>
    <property type="evidence" value="ECO:0007669"/>
    <property type="project" value="TreeGrafter"/>
</dbReference>
<evidence type="ECO:0000313" key="8">
    <source>
        <dbReference type="Proteomes" id="UP000566819"/>
    </source>
</evidence>
<evidence type="ECO:0000256" key="5">
    <source>
        <dbReference type="ARBA" id="ARBA00023242"/>
    </source>
</evidence>
<dbReference type="InterPro" id="IPR012485">
    <property type="entry name" value="CENP-I"/>
</dbReference>
<keyword evidence="6" id="KW-0137">Centromere</keyword>
<dbReference type="CDD" id="cd22647">
    <property type="entry name" value="CTF3_NTD_HEAT"/>
    <property type="match status" value="1"/>
</dbReference>
<dbReference type="Proteomes" id="UP000566819">
    <property type="component" value="Unassembled WGS sequence"/>
</dbReference>
<organism evidence="7 8">
    <name type="scientific">Cudoniella acicularis</name>
    <dbReference type="NCBI Taxonomy" id="354080"/>
    <lineage>
        <taxon>Eukaryota</taxon>
        <taxon>Fungi</taxon>
        <taxon>Dikarya</taxon>
        <taxon>Ascomycota</taxon>
        <taxon>Pezizomycotina</taxon>
        <taxon>Leotiomycetes</taxon>
        <taxon>Helotiales</taxon>
        <taxon>Tricladiaceae</taxon>
        <taxon>Cudoniella</taxon>
    </lineage>
</organism>
<evidence type="ECO:0008006" key="9">
    <source>
        <dbReference type="Google" id="ProtNLM"/>
    </source>
</evidence>
<comment type="caution">
    <text evidence="7">The sequence shown here is derived from an EMBL/GenBank/DDBJ whole genome shotgun (WGS) entry which is preliminary data.</text>
</comment>
<evidence type="ECO:0000256" key="6">
    <source>
        <dbReference type="ARBA" id="ARBA00023328"/>
    </source>
</evidence>
<name>A0A8H4R9K0_9HELO</name>
<dbReference type="OrthoDB" id="6347512at2759"/>
<evidence type="ECO:0000256" key="3">
    <source>
        <dbReference type="ARBA" id="ARBA00005470"/>
    </source>
</evidence>
<dbReference type="Pfam" id="PF07778">
    <property type="entry name" value="CENP-I"/>
    <property type="match status" value="2"/>
</dbReference>
<dbReference type="GO" id="GO:0005634">
    <property type="term" value="C:nucleus"/>
    <property type="evidence" value="ECO:0007669"/>
    <property type="project" value="UniProtKB-SubCell"/>
</dbReference>
<evidence type="ECO:0000256" key="4">
    <source>
        <dbReference type="ARBA" id="ARBA00022454"/>
    </source>
</evidence>
<reference evidence="7 8" key="1">
    <citation type="submission" date="2020-03" db="EMBL/GenBank/DDBJ databases">
        <title>Draft Genome Sequence of Cudoniella acicularis.</title>
        <authorList>
            <person name="Buettner E."/>
            <person name="Kellner H."/>
        </authorList>
    </citation>
    <scope>NUCLEOTIDE SEQUENCE [LARGE SCALE GENOMIC DNA]</scope>
    <source>
        <strain evidence="7 8">DSM 108380</strain>
    </source>
</reference>
<keyword evidence="4" id="KW-0158">Chromosome</keyword>
<protein>
    <recommendedName>
        <fullName evidence="9">Centromere protein I</fullName>
    </recommendedName>
</protein>
<dbReference type="AlphaFoldDB" id="A0A8H4R9K0"/>
<keyword evidence="8" id="KW-1185">Reference proteome</keyword>
<accession>A0A8H4R9K0</accession>
<comment type="similarity">
    <text evidence="3">Belongs to the CENP-I/CTF3 family.</text>
</comment>
<proteinExistence type="inferred from homology"/>
<sequence>MAPAVSPDHDRDRDRDRDRDSRIGELLEHLKHLEHAAKIPAKQRALKISAQVDRVCTSAYENGLPDASLNKVIDIITLPNELDQASINSLIRNLYPASKVLDVVVIKIVNSLGHGRAKLSFSAQAALLKWLVMIYDILDNQKVLSQLYGILFNLLDTVAIRMELTRRAGNEPPLVGLMRVFKDYYPDIIVGDAVSGRASVFTHPNPEWREHLGEIQATHYQRTQDGLPPEKRTFRVARKGPNGGKYARNPAIPGVHTLNAQESSITLEEIEDVHDFVQRLENIEPPNQLVAVIGDPLLQKFLQLRSSEIYSRRVDTWLLAFFEDQLESTNPSETKMLEMLEAVRGYTQYTKILPAACFTYLKSMIYSWNGIASRKVILDLLSFTPIAPFEELYSITFQPLEAAVLEDGSIESKLALLDFYRNLLDHWTLSLLARPEPSPIATPAITSLATHANMLATTIAQTSQSIIALSCVLDFYESLTSLISQQSLKDIIHIPIPPAELIYTLHFTQSLNIVSRLCGILARYKRAFEASMGSKVQHYAKDYLNHFNGFLMDICNCIWKARAFNTSDTNAVGCLLNENVVSRLDHYTKALGNPLSLSTIFSLSFSPVFCLLAITYVRELEDAAEDEILCRHPGPVTQISLKQLEKDGGIILSWPDYKLGLLCFLEDKGVHGIGKLMYSTLKQLMTARQQRG</sequence>
<dbReference type="PANTHER" id="PTHR48208:SF2">
    <property type="entry name" value="CENTROMERE PROTEIN I"/>
    <property type="match status" value="1"/>
</dbReference>
<evidence type="ECO:0000256" key="2">
    <source>
        <dbReference type="ARBA" id="ARBA00004584"/>
    </source>
</evidence>
<dbReference type="GO" id="GO:0000939">
    <property type="term" value="C:inner kinetochore"/>
    <property type="evidence" value="ECO:0007669"/>
    <property type="project" value="TreeGrafter"/>
</dbReference>
<dbReference type="GO" id="GO:0000070">
    <property type="term" value="P:mitotic sister chromatid segregation"/>
    <property type="evidence" value="ECO:0007669"/>
    <property type="project" value="TreeGrafter"/>
</dbReference>
<evidence type="ECO:0000256" key="1">
    <source>
        <dbReference type="ARBA" id="ARBA00004123"/>
    </source>
</evidence>
<dbReference type="EMBL" id="JAAMPI010001577">
    <property type="protein sequence ID" value="KAF4624700.1"/>
    <property type="molecule type" value="Genomic_DNA"/>
</dbReference>
<gene>
    <name evidence="7" type="ORF">G7Y89_g13464</name>
</gene>